<dbReference type="InterPro" id="IPR030382">
    <property type="entry name" value="MeTrfase_TRM5/TYW2"/>
</dbReference>
<evidence type="ECO:0000256" key="3">
    <source>
        <dbReference type="SAM" id="MobiDB-lite"/>
    </source>
</evidence>
<dbReference type="Proteomes" id="UP000745764">
    <property type="component" value="Unassembled WGS sequence"/>
</dbReference>
<dbReference type="OrthoDB" id="2387925at2759"/>
<evidence type="ECO:0000256" key="2">
    <source>
        <dbReference type="ARBA" id="ARBA00049400"/>
    </source>
</evidence>
<evidence type="ECO:0000256" key="1">
    <source>
        <dbReference type="ARBA" id="ARBA00012265"/>
    </source>
</evidence>
<feature type="domain" description="SAM-dependent methyltransferase TRM5/TYW2-type" evidence="4">
    <location>
        <begin position="38"/>
        <end position="339"/>
    </location>
</feature>
<comment type="caution">
    <text evidence="5">The sequence shown here is derived from an EMBL/GenBank/DDBJ whole genome shotgun (WGS) entry which is preliminary data.</text>
</comment>
<dbReference type="PANTHER" id="PTHR23245">
    <property type="entry name" value="TRNA METHYLTRANSFERASE"/>
    <property type="match status" value="1"/>
</dbReference>
<dbReference type="GO" id="GO:0102522">
    <property type="term" value="F:tRNA 4-demethylwyosine alpha-amino-alpha-carboxypropyltransferase activity"/>
    <property type="evidence" value="ECO:0007669"/>
    <property type="project" value="UniProtKB-EC"/>
</dbReference>
<dbReference type="SUPFAM" id="SSF53335">
    <property type="entry name" value="S-adenosyl-L-methionine-dependent methyltransferases"/>
    <property type="match status" value="1"/>
</dbReference>
<dbReference type="GO" id="GO:0005737">
    <property type="term" value="C:cytoplasm"/>
    <property type="evidence" value="ECO:0007669"/>
    <property type="project" value="TreeGrafter"/>
</dbReference>
<dbReference type="InterPro" id="IPR029063">
    <property type="entry name" value="SAM-dependent_MTases_sf"/>
</dbReference>
<feature type="region of interest" description="Disordered" evidence="3">
    <location>
        <begin position="27"/>
        <end position="54"/>
    </location>
</feature>
<keyword evidence="6" id="KW-1185">Reference proteome</keyword>
<name>A0A9N8PSZ3_9PEZI</name>
<comment type="catalytic activity">
    <reaction evidence="2">
        <text>4-demethylwyosine(37) in tRNA(Phe) + S-adenosyl-L-methionine = 4-demethyl-7-[(3S)-3-amino-3-carboxypropyl]wyosine(37) in tRNA(Phe) + S-methyl-5'-thioadenosine + H(+)</text>
        <dbReference type="Rhea" id="RHEA:36355"/>
        <dbReference type="Rhea" id="RHEA-COMP:10164"/>
        <dbReference type="Rhea" id="RHEA-COMP:10378"/>
        <dbReference type="ChEBI" id="CHEBI:15378"/>
        <dbReference type="ChEBI" id="CHEBI:17509"/>
        <dbReference type="ChEBI" id="CHEBI:59789"/>
        <dbReference type="ChEBI" id="CHEBI:64315"/>
        <dbReference type="ChEBI" id="CHEBI:73550"/>
        <dbReference type="EC" id="2.5.1.114"/>
    </reaction>
</comment>
<dbReference type="PROSITE" id="PS51684">
    <property type="entry name" value="SAM_MT_TRM5_TYW2"/>
    <property type="match status" value="1"/>
</dbReference>
<reference evidence="5" key="1">
    <citation type="submission" date="2020-06" db="EMBL/GenBank/DDBJ databases">
        <authorList>
            <person name="Onetto C."/>
        </authorList>
    </citation>
    <scope>NUCLEOTIDE SEQUENCE</scope>
</reference>
<sequence length="342" mass="38153">MESWSSLLSNLESDEIESIFLSTCDRRLNHPSQTTDPPSELPRHDSAISGLPAEKDTSIELLRPRWEEASTAHTETTIVYSKEKPSQNDFDNAVWVSMKQNGITQYWAPRYTTSPHYNTSESARILHMSSLKATANPHNAHKGCAAVDLSAGIGSFAFSYATAGVQKVLCWDANPWSIEGLRRGAVRDRWNIQVHHGDQAEEKAVKVHSKTRLVAFVESNDKAAARIHGLRQSLPPIRHVHCGVLPGSNSLLATAAAALDPRLGGWIHLQQTFRAEEVVCGANETRVDVETIVERLDRERGYLTDVKGTPRKPIVQHVQRVWSYRPGTFHCVVDIHIPPIRI</sequence>
<evidence type="ECO:0000313" key="6">
    <source>
        <dbReference type="Proteomes" id="UP000745764"/>
    </source>
</evidence>
<evidence type="ECO:0000259" key="4">
    <source>
        <dbReference type="PROSITE" id="PS51684"/>
    </source>
</evidence>
<dbReference type="EC" id="2.5.1.114" evidence="1"/>
<protein>
    <recommendedName>
        <fullName evidence="1">tRNA(Phe) (4-demethylwyosine(37)-C(7)) aminocarboxypropyltransferase</fullName>
        <ecNumber evidence="1">2.5.1.114</ecNumber>
    </recommendedName>
</protein>
<evidence type="ECO:0000313" key="5">
    <source>
        <dbReference type="EMBL" id="CAD0109754.1"/>
    </source>
</evidence>
<dbReference type="EMBL" id="CAINUL010000005">
    <property type="protein sequence ID" value="CAD0109754.1"/>
    <property type="molecule type" value="Genomic_DNA"/>
</dbReference>
<dbReference type="PANTHER" id="PTHR23245:SF25">
    <property type="entry name" value="TRNA WYBUTOSINE-SYNTHESIZING PROTEIN 2 HOMOLOG"/>
    <property type="match status" value="1"/>
</dbReference>
<dbReference type="AlphaFoldDB" id="A0A9N8PSZ3"/>
<gene>
    <name evidence="5" type="ORF">AWRI4620_LOCUS4009</name>
</gene>
<dbReference type="GO" id="GO:0008175">
    <property type="term" value="F:tRNA methyltransferase activity"/>
    <property type="evidence" value="ECO:0007669"/>
    <property type="project" value="TreeGrafter"/>
</dbReference>
<dbReference type="GO" id="GO:0030488">
    <property type="term" value="P:tRNA methylation"/>
    <property type="evidence" value="ECO:0007669"/>
    <property type="project" value="TreeGrafter"/>
</dbReference>
<dbReference type="Gene3D" id="3.40.50.150">
    <property type="entry name" value="Vaccinia Virus protein VP39"/>
    <property type="match status" value="1"/>
</dbReference>
<accession>A0A9N8PSZ3</accession>
<proteinExistence type="predicted"/>
<organism evidence="5 6">
    <name type="scientific">Aureobasidium uvarum</name>
    <dbReference type="NCBI Taxonomy" id="2773716"/>
    <lineage>
        <taxon>Eukaryota</taxon>
        <taxon>Fungi</taxon>
        <taxon>Dikarya</taxon>
        <taxon>Ascomycota</taxon>
        <taxon>Pezizomycotina</taxon>
        <taxon>Dothideomycetes</taxon>
        <taxon>Dothideomycetidae</taxon>
        <taxon>Dothideales</taxon>
        <taxon>Saccotheciaceae</taxon>
        <taxon>Aureobasidium</taxon>
    </lineage>
</organism>
<dbReference type="GO" id="GO:0031591">
    <property type="term" value="P:wybutosine biosynthetic process"/>
    <property type="evidence" value="ECO:0007669"/>
    <property type="project" value="TreeGrafter"/>
</dbReference>